<comment type="caution">
    <text evidence="1">The sequence shown here is derived from an EMBL/GenBank/DDBJ whole genome shotgun (WGS) entry which is preliminary data.</text>
</comment>
<evidence type="ECO:0000313" key="2">
    <source>
        <dbReference type="Proteomes" id="UP001150603"/>
    </source>
</evidence>
<proteinExistence type="predicted"/>
<protein>
    <submittedName>
        <fullName evidence="1">Uncharacterized protein</fullName>
    </submittedName>
</protein>
<evidence type="ECO:0000313" key="1">
    <source>
        <dbReference type="EMBL" id="KAJ1938167.1"/>
    </source>
</evidence>
<gene>
    <name evidence="1" type="ORF">FBU59_004528</name>
</gene>
<name>A0ACC1J5A3_9FUNG</name>
<keyword evidence="2" id="KW-1185">Reference proteome</keyword>
<dbReference type="EMBL" id="JANBPW010003268">
    <property type="protein sequence ID" value="KAJ1938167.1"/>
    <property type="molecule type" value="Genomic_DNA"/>
</dbReference>
<sequence>MPSARAEPSSTPAKLPPPTPASLEAYRSSIKRSHDPAAQLEFAKYVLEHAEGMSQQEINDKLQKKRFEQMTNEGLKWVKKLAGSGITVHRSNIAAESQFFLGTVYSQGIYGVERDDAKAFAYYQQASKAQHAEANYRTAVCYEVGVGTRRDAARAVQFYRKSAAQSNVPAMYKLGVILIKGLLSVSPAPREGITWLKRGAESATAECPHPLHELGLCHEVGGIPGLIPDERYARELFIKAGKLGYVPSQVRLGQAYEYGTLGCPVDPRRSIGWYTRAAEKRDPDAELALSGWYLTGADPFLPQNDTEAYLWARRAADSGLAKAEYAVGYYAECGIGVSSPDVNEARQWYVKAAQKGNRRAIHRLEELKRMGVQGSTRRNMARPRRGNGGAPDEGCKPM</sequence>
<reference evidence="1" key="1">
    <citation type="submission" date="2022-07" db="EMBL/GenBank/DDBJ databases">
        <title>Phylogenomic reconstructions and comparative analyses of Kickxellomycotina fungi.</title>
        <authorList>
            <person name="Reynolds N.K."/>
            <person name="Stajich J.E."/>
            <person name="Barry K."/>
            <person name="Grigoriev I.V."/>
            <person name="Crous P."/>
            <person name="Smith M.E."/>
        </authorList>
    </citation>
    <scope>NUCLEOTIDE SEQUENCE</scope>
    <source>
        <strain evidence="1">NRRL 5244</strain>
    </source>
</reference>
<dbReference type="Proteomes" id="UP001150603">
    <property type="component" value="Unassembled WGS sequence"/>
</dbReference>
<accession>A0ACC1J5A3</accession>
<organism evidence="1 2">
    <name type="scientific">Linderina macrospora</name>
    <dbReference type="NCBI Taxonomy" id="4868"/>
    <lineage>
        <taxon>Eukaryota</taxon>
        <taxon>Fungi</taxon>
        <taxon>Fungi incertae sedis</taxon>
        <taxon>Zoopagomycota</taxon>
        <taxon>Kickxellomycotina</taxon>
        <taxon>Kickxellomycetes</taxon>
        <taxon>Kickxellales</taxon>
        <taxon>Kickxellaceae</taxon>
        <taxon>Linderina</taxon>
    </lineage>
</organism>